<organism evidence="2 3">
    <name type="scientific">Clostridium tagluense</name>
    <dbReference type="NCBI Taxonomy" id="360422"/>
    <lineage>
        <taxon>Bacteria</taxon>
        <taxon>Bacillati</taxon>
        <taxon>Bacillota</taxon>
        <taxon>Clostridia</taxon>
        <taxon>Eubacteriales</taxon>
        <taxon>Clostridiaceae</taxon>
        <taxon>Clostridium</taxon>
    </lineage>
</organism>
<keyword evidence="3" id="KW-1185">Reference proteome</keyword>
<reference evidence="2 3" key="1">
    <citation type="submission" date="2018-11" db="EMBL/GenBank/DDBJ databases">
        <title>Genome sequencing and assembly of Clostridium tagluense strain A121.</title>
        <authorList>
            <person name="Murakami T."/>
            <person name="Segawa T."/>
            <person name="Shcherbakova V.A."/>
            <person name="Mori H."/>
            <person name="Yoshimura Y."/>
        </authorList>
    </citation>
    <scope>NUCLEOTIDE SEQUENCE [LARGE SCALE GENOMIC DNA]</scope>
    <source>
        <strain evidence="2 3">A121</strain>
    </source>
</reference>
<dbReference type="Proteomes" id="UP000287872">
    <property type="component" value="Unassembled WGS sequence"/>
</dbReference>
<dbReference type="Pfam" id="PF01944">
    <property type="entry name" value="SpoIIM"/>
    <property type="match status" value="1"/>
</dbReference>
<dbReference type="NCBIfam" id="TIGR02831">
    <property type="entry name" value="spo_II_M"/>
    <property type="match status" value="1"/>
</dbReference>
<evidence type="ECO:0000313" key="3">
    <source>
        <dbReference type="Proteomes" id="UP000287872"/>
    </source>
</evidence>
<sequence length="216" mass="24249">MSSNTLISNINKHIQENFWLYIISILCVFTGIILGIYSVKYMGEIEQNDLVNYLMNFIDPSNTSGISYKLIFFQSLKNNLPVIIFLWFLGLTIVGIPIIIIIDLLKGFTVGFTFSFMISGLGKSGIGMAVLGVLPQNLIYIPCIIFASVVSMEFSIMLLKDKFNKQWTSSISSRIIYYSAIFIVLIAFLFIGIIIESYIAPYFIKNLINGLGSVSK</sequence>
<keyword evidence="1" id="KW-1133">Transmembrane helix</keyword>
<feature type="transmembrane region" description="Helical" evidence="1">
    <location>
        <begin position="82"/>
        <end position="105"/>
    </location>
</feature>
<proteinExistence type="predicted"/>
<comment type="caution">
    <text evidence="2">The sequence shown here is derived from an EMBL/GenBank/DDBJ whole genome shotgun (WGS) entry which is preliminary data.</text>
</comment>
<feature type="transmembrane region" description="Helical" evidence="1">
    <location>
        <begin position="139"/>
        <end position="159"/>
    </location>
</feature>
<dbReference type="AlphaFoldDB" id="A0A401UIV5"/>
<dbReference type="PIRSF" id="PIRSF038973">
    <property type="entry name" value="SpoIIM"/>
    <property type="match status" value="1"/>
</dbReference>
<protein>
    <submittedName>
        <fullName evidence="2">Stage II sporulation protein M</fullName>
    </submittedName>
</protein>
<dbReference type="OrthoDB" id="1707382at2"/>
<dbReference type="RefSeq" id="WP_124998913.1">
    <property type="nucleotide sequence ID" value="NZ_BHYK01000005.1"/>
</dbReference>
<dbReference type="InterPro" id="IPR002798">
    <property type="entry name" value="SpoIIM-like"/>
</dbReference>
<gene>
    <name evidence="2" type="primary">spoIIM</name>
    <name evidence="2" type="ORF">Ctaglu_10910</name>
</gene>
<dbReference type="InterPro" id="IPR014196">
    <property type="entry name" value="SpoIIM"/>
</dbReference>
<keyword evidence="1" id="KW-0812">Transmembrane</keyword>
<accession>A0A401UIV5</accession>
<keyword evidence="1" id="KW-0472">Membrane</keyword>
<evidence type="ECO:0000313" key="2">
    <source>
        <dbReference type="EMBL" id="GCD09468.1"/>
    </source>
</evidence>
<feature type="transmembrane region" description="Helical" evidence="1">
    <location>
        <begin position="180"/>
        <end position="204"/>
    </location>
</feature>
<feature type="transmembrane region" description="Helical" evidence="1">
    <location>
        <begin position="18"/>
        <end position="39"/>
    </location>
</feature>
<dbReference type="EMBL" id="BHYK01000005">
    <property type="protein sequence ID" value="GCD09468.1"/>
    <property type="molecule type" value="Genomic_DNA"/>
</dbReference>
<feature type="transmembrane region" description="Helical" evidence="1">
    <location>
        <begin position="112"/>
        <end position="133"/>
    </location>
</feature>
<evidence type="ECO:0000256" key="1">
    <source>
        <dbReference type="SAM" id="Phobius"/>
    </source>
</evidence>
<name>A0A401UIV5_9CLOT</name>